<evidence type="ECO:0000256" key="6">
    <source>
        <dbReference type="SAM" id="Phobius"/>
    </source>
</evidence>
<dbReference type="EMBL" id="SLXD01000002">
    <property type="protein sequence ID" value="TCP04381.1"/>
    <property type="molecule type" value="Genomic_DNA"/>
</dbReference>
<dbReference type="Pfam" id="PF01594">
    <property type="entry name" value="AI-2E_transport"/>
    <property type="match status" value="1"/>
</dbReference>
<evidence type="ECO:0000256" key="2">
    <source>
        <dbReference type="ARBA" id="ARBA00009773"/>
    </source>
</evidence>
<feature type="transmembrane region" description="Helical" evidence="6">
    <location>
        <begin position="242"/>
        <end position="263"/>
    </location>
</feature>
<feature type="transmembrane region" description="Helical" evidence="6">
    <location>
        <begin position="64"/>
        <end position="85"/>
    </location>
</feature>
<dbReference type="GeneID" id="99685079"/>
<protein>
    <submittedName>
        <fullName evidence="7">Putative PurR-regulated permease PerM</fullName>
    </submittedName>
</protein>
<gene>
    <name evidence="7" type="ORF">EV684_102134</name>
</gene>
<feature type="transmembrane region" description="Helical" evidence="6">
    <location>
        <begin position="34"/>
        <end position="52"/>
    </location>
</feature>
<feature type="transmembrane region" description="Helical" evidence="6">
    <location>
        <begin position="203"/>
        <end position="222"/>
    </location>
</feature>
<proteinExistence type="inferred from homology"/>
<dbReference type="GO" id="GO:0016020">
    <property type="term" value="C:membrane"/>
    <property type="evidence" value="ECO:0007669"/>
    <property type="project" value="UniProtKB-SubCell"/>
</dbReference>
<comment type="subcellular location">
    <subcellularLocation>
        <location evidence="1">Membrane</location>
        <topology evidence="1">Multi-pass membrane protein</topology>
    </subcellularLocation>
</comment>
<dbReference type="RefSeq" id="WP_132644892.1">
    <property type="nucleotide sequence ID" value="NZ_CP181386.1"/>
</dbReference>
<evidence type="ECO:0000256" key="1">
    <source>
        <dbReference type="ARBA" id="ARBA00004141"/>
    </source>
</evidence>
<feature type="transmembrane region" description="Helical" evidence="6">
    <location>
        <begin position="144"/>
        <end position="166"/>
    </location>
</feature>
<keyword evidence="4 6" id="KW-1133">Transmembrane helix</keyword>
<evidence type="ECO:0000313" key="8">
    <source>
        <dbReference type="Proteomes" id="UP000295106"/>
    </source>
</evidence>
<accession>A0A4R2MDE4</accession>
<dbReference type="PANTHER" id="PTHR21716:SF16">
    <property type="entry name" value="BLL1467 PROTEIN"/>
    <property type="match status" value="1"/>
</dbReference>
<dbReference type="OrthoDB" id="8566218at2"/>
<evidence type="ECO:0000256" key="4">
    <source>
        <dbReference type="ARBA" id="ARBA00022989"/>
    </source>
</evidence>
<dbReference type="GO" id="GO:0055085">
    <property type="term" value="P:transmembrane transport"/>
    <property type="evidence" value="ECO:0007669"/>
    <property type="project" value="TreeGrafter"/>
</dbReference>
<evidence type="ECO:0000256" key="3">
    <source>
        <dbReference type="ARBA" id="ARBA00022692"/>
    </source>
</evidence>
<dbReference type="Proteomes" id="UP000295106">
    <property type="component" value="Unassembled WGS sequence"/>
</dbReference>
<keyword evidence="3 6" id="KW-0812">Transmembrane</keyword>
<organism evidence="7 8">
    <name type="scientific">Rubrivivax gelatinosus</name>
    <name type="common">Rhodocyclus gelatinosus</name>
    <name type="synonym">Rhodopseudomonas gelatinosa</name>
    <dbReference type="NCBI Taxonomy" id="28068"/>
    <lineage>
        <taxon>Bacteria</taxon>
        <taxon>Pseudomonadati</taxon>
        <taxon>Pseudomonadota</taxon>
        <taxon>Betaproteobacteria</taxon>
        <taxon>Burkholderiales</taxon>
        <taxon>Sphaerotilaceae</taxon>
        <taxon>Rubrivivax</taxon>
    </lineage>
</organism>
<dbReference type="InterPro" id="IPR002549">
    <property type="entry name" value="AI-2E-like"/>
</dbReference>
<feature type="transmembrane region" description="Helical" evidence="6">
    <location>
        <begin position="312"/>
        <end position="332"/>
    </location>
</feature>
<dbReference type="AlphaFoldDB" id="A0A4R2MDE4"/>
<reference evidence="7 8" key="1">
    <citation type="submission" date="2019-03" db="EMBL/GenBank/DDBJ databases">
        <title>Genomic Encyclopedia of Type Strains, Phase IV (KMG-IV): sequencing the most valuable type-strain genomes for metagenomic binning, comparative biology and taxonomic classification.</title>
        <authorList>
            <person name="Goeker M."/>
        </authorList>
    </citation>
    <scope>NUCLEOTIDE SEQUENCE [LARGE SCALE GENOMIC DNA]</scope>
    <source>
        <strain evidence="7 8">DSM 1709</strain>
    </source>
</reference>
<evidence type="ECO:0000256" key="5">
    <source>
        <dbReference type="ARBA" id="ARBA00023136"/>
    </source>
</evidence>
<sequence length="363" mass="38343">MRSGAHPTRPPQALALRGLFVLATLGFVKLAQPLLAPILFALVLAVVLVPAVRALRRHGVPEFVGAGLVVAALLGSTVPLAAVLAGPAAEWWQRAPEIVAELAQRLQRLRAAIPGLDAGGPPGSASGPLAERLASEGVVLTGQLLGHGLSFVLSAAATVILLYFLLASEHWLLPRAVRALPRPRQRALVLAGTLAAQRDIGRFLSSLALINAGVVLVLGLGLHLAELPNPLMWGVVGGVLNFIPYLGPVAIVGLLALAGLLAFPDGWMPLLPPALFLAVHAVEANFIAPWFVGRRLVLSPVSVFLSVMLWGWLWGIAGALVAVPVLIGLRAVSQRMPRLRWLGTLLDGRQAQAPGRRLRLPRR</sequence>
<comment type="similarity">
    <text evidence="2">Belongs to the autoinducer-2 exporter (AI-2E) (TC 2.A.86) family.</text>
</comment>
<feature type="transmembrane region" description="Helical" evidence="6">
    <location>
        <begin position="12"/>
        <end position="28"/>
    </location>
</feature>
<feature type="transmembrane region" description="Helical" evidence="6">
    <location>
        <begin position="270"/>
        <end position="292"/>
    </location>
</feature>
<dbReference type="PANTHER" id="PTHR21716">
    <property type="entry name" value="TRANSMEMBRANE PROTEIN"/>
    <property type="match status" value="1"/>
</dbReference>
<evidence type="ECO:0000313" key="7">
    <source>
        <dbReference type="EMBL" id="TCP04381.1"/>
    </source>
</evidence>
<name>A0A4R2MDE4_RUBGE</name>
<keyword evidence="5 6" id="KW-0472">Membrane</keyword>
<comment type="caution">
    <text evidence="7">The sequence shown here is derived from an EMBL/GenBank/DDBJ whole genome shotgun (WGS) entry which is preliminary data.</text>
</comment>